<name>A0A061RTC1_9CHLO</name>
<feature type="non-terminal residue" evidence="1">
    <location>
        <position position="1"/>
    </location>
</feature>
<sequence length="164" mass="18414">ASVVVRCTDSGARGLHSASPGRVMLQDYREALEEFRPHVVLCCWQPLGQDWTAEIRRTPSVVEYILVGEADTGVCGRLWETWGVREDAAVGCVSTSEEEEEDEDGSEYCKPTPPHCRDGFERCDLGVLSKLQICCTDERWLTRGRSSTVCFRRRMDRPGEPADS</sequence>
<evidence type="ECO:0000313" key="1">
    <source>
        <dbReference type="EMBL" id="JAC73811.1"/>
    </source>
</evidence>
<reference evidence="1" key="1">
    <citation type="submission" date="2014-05" db="EMBL/GenBank/DDBJ databases">
        <title>The transcriptome of the halophilic microalga Tetraselmis sp. GSL018 isolated from the Great Salt Lake, Utah.</title>
        <authorList>
            <person name="Jinkerson R.E."/>
            <person name="D'Adamo S."/>
            <person name="Posewitz M.C."/>
        </authorList>
    </citation>
    <scope>NUCLEOTIDE SEQUENCE</scope>
    <source>
        <strain evidence="1">GSL018</strain>
    </source>
</reference>
<organism evidence="1">
    <name type="scientific">Tetraselmis sp. GSL018</name>
    <dbReference type="NCBI Taxonomy" id="582737"/>
    <lineage>
        <taxon>Eukaryota</taxon>
        <taxon>Viridiplantae</taxon>
        <taxon>Chlorophyta</taxon>
        <taxon>core chlorophytes</taxon>
        <taxon>Chlorodendrophyceae</taxon>
        <taxon>Chlorodendrales</taxon>
        <taxon>Chlorodendraceae</taxon>
        <taxon>Tetraselmis</taxon>
    </lineage>
</organism>
<proteinExistence type="predicted"/>
<dbReference type="AlphaFoldDB" id="A0A061RTC1"/>
<gene>
    <name evidence="1" type="ORF">TSPGSL018_27739</name>
</gene>
<protein>
    <submittedName>
        <fullName evidence="1">Uncharacterized protein</fullName>
    </submittedName>
</protein>
<dbReference type="EMBL" id="GBEZ01012042">
    <property type="protein sequence ID" value="JAC73811.1"/>
    <property type="molecule type" value="Transcribed_RNA"/>
</dbReference>
<accession>A0A061RTC1</accession>